<dbReference type="PANTHER" id="PTHR13206:SF0">
    <property type="entry name" value="E3 UBIQUITIN-PROTEIN LIGASE FANCL"/>
    <property type="match status" value="1"/>
</dbReference>
<dbReference type="InterPro" id="IPR043898">
    <property type="entry name" value="FANCL_d2"/>
</dbReference>
<organism evidence="4 5">
    <name type="scientific">Rhodnius prolixus</name>
    <name type="common">Triatomid bug</name>
    <dbReference type="NCBI Taxonomy" id="13249"/>
    <lineage>
        <taxon>Eukaryota</taxon>
        <taxon>Metazoa</taxon>
        <taxon>Ecdysozoa</taxon>
        <taxon>Arthropoda</taxon>
        <taxon>Hexapoda</taxon>
        <taxon>Insecta</taxon>
        <taxon>Pterygota</taxon>
        <taxon>Neoptera</taxon>
        <taxon>Paraneoptera</taxon>
        <taxon>Hemiptera</taxon>
        <taxon>Heteroptera</taxon>
        <taxon>Panheteroptera</taxon>
        <taxon>Cimicomorpha</taxon>
        <taxon>Reduviidae</taxon>
        <taxon>Triatominae</taxon>
        <taxon>Rhodnius</taxon>
    </lineage>
</organism>
<dbReference type="Proteomes" id="UP000015103">
    <property type="component" value="Unassembled WGS sequence"/>
</dbReference>
<feature type="domain" description="FANCL UBC-like" evidence="3">
    <location>
        <begin position="208"/>
        <end position="305"/>
    </location>
</feature>
<dbReference type="VEuPathDB" id="VectorBase:RPRC013883"/>
<dbReference type="GO" id="GO:0006513">
    <property type="term" value="P:protein monoubiquitination"/>
    <property type="evidence" value="ECO:0007669"/>
    <property type="project" value="TreeGrafter"/>
</dbReference>
<dbReference type="Gene3D" id="3.10.110.20">
    <property type="entry name" value="RWD domain-like"/>
    <property type="match status" value="1"/>
</dbReference>
<accession>T1IC63</accession>
<dbReference type="PANTHER" id="PTHR13206">
    <property type="entry name" value="UBIQUITIN LIGASE PROTEIN PHF9 FANCONI ANEMIA GROUP L PROTEIN"/>
    <property type="match status" value="1"/>
</dbReference>
<dbReference type="InterPro" id="IPR026848">
    <property type="entry name" value="Fancl"/>
</dbReference>
<evidence type="ECO:0000259" key="1">
    <source>
        <dbReference type="Pfam" id="PF09765"/>
    </source>
</evidence>
<dbReference type="InterPro" id="IPR044037">
    <property type="entry name" value="FANCL_d3"/>
</dbReference>
<dbReference type="OMA" id="ARRIALX"/>
<dbReference type="CDD" id="cd23832">
    <property type="entry name" value="DRWD-C_FANCL"/>
    <property type="match status" value="1"/>
</dbReference>
<evidence type="ECO:0000259" key="3">
    <source>
        <dbReference type="Pfam" id="PF18891"/>
    </source>
</evidence>
<protein>
    <submittedName>
        <fullName evidence="4">WD-3 domain-containing protein</fullName>
    </submittedName>
</protein>
<dbReference type="FunCoup" id="T1IC63">
    <property type="interactions" value="447"/>
</dbReference>
<reference evidence="4" key="1">
    <citation type="submission" date="2015-05" db="UniProtKB">
        <authorList>
            <consortium name="EnsemblMetazoa"/>
        </authorList>
    </citation>
    <scope>IDENTIFICATION</scope>
</reference>
<dbReference type="InterPro" id="IPR019162">
    <property type="entry name" value="FancL_WD-rpt_cont_dom"/>
</dbReference>
<dbReference type="STRING" id="13249.T1IC63"/>
<dbReference type="EMBL" id="ACPB03004427">
    <property type="status" value="NOT_ANNOTATED_CDS"/>
    <property type="molecule type" value="Genomic_DNA"/>
</dbReference>
<dbReference type="Pfam" id="PF18891">
    <property type="entry name" value="FANCL_d3"/>
    <property type="match status" value="1"/>
</dbReference>
<dbReference type="InterPro" id="IPR043003">
    <property type="entry name" value="FANCL_d3_sf"/>
</dbReference>
<dbReference type="Gene3D" id="3.10.110.10">
    <property type="entry name" value="Ubiquitin Conjugating Enzyme"/>
    <property type="match status" value="1"/>
</dbReference>
<feature type="domain" description="FANCL UBC-like" evidence="2">
    <location>
        <begin position="114"/>
        <end position="206"/>
    </location>
</feature>
<evidence type="ECO:0000313" key="5">
    <source>
        <dbReference type="Proteomes" id="UP000015103"/>
    </source>
</evidence>
<dbReference type="AlphaFoldDB" id="T1IC63"/>
<evidence type="ECO:0000313" key="4">
    <source>
        <dbReference type="EnsemblMetazoa" id="RPRC013883-PA"/>
    </source>
</evidence>
<dbReference type="GO" id="GO:0036297">
    <property type="term" value="P:interstrand cross-link repair"/>
    <property type="evidence" value="ECO:0007669"/>
    <property type="project" value="InterPro"/>
</dbReference>
<dbReference type="HOGENOM" id="CLU_853418_0_0_1"/>
<dbReference type="Pfam" id="PF18890">
    <property type="entry name" value="FANCL_d2"/>
    <property type="match status" value="1"/>
</dbReference>
<dbReference type="GO" id="GO:0043240">
    <property type="term" value="C:Fanconi anaemia nuclear complex"/>
    <property type="evidence" value="ECO:0007669"/>
    <property type="project" value="InterPro"/>
</dbReference>
<dbReference type="InterPro" id="IPR016135">
    <property type="entry name" value="UBQ-conjugating_enzyme/RWD"/>
</dbReference>
<dbReference type="GO" id="GO:0061630">
    <property type="term" value="F:ubiquitin protein ligase activity"/>
    <property type="evidence" value="ECO:0007669"/>
    <property type="project" value="TreeGrafter"/>
</dbReference>
<proteinExistence type="predicted"/>
<name>T1IC63_RHOPR</name>
<dbReference type="Pfam" id="PF09765">
    <property type="entry name" value="FANCL_d1"/>
    <property type="match status" value="1"/>
</dbReference>
<keyword evidence="5" id="KW-1185">Reference proteome</keyword>
<dbReference type="InParanoid" id="T1IC63"/>
<dbReference type="EnsemblMetazoa" id="RPRC013883-RA">
    <property type="protein sequence ID" value="RPRC013883-PA"/>
    <property type="gene ID" value="RPRC013883"/>
</dbReference>
<dbReference type="CDD" id="cd23786">
    <property type="entry name" value="ELF_FANCL"/>
    <property type="match status" value="1"/>
</dbReference>
<dbReference type="eggNOG" id="KOG3268">
    <property type="taxonomic scope" value="Eukaryota"/>
</dbReference>
<sequence length="326" mass="37673">MNPRLEVLSLLSEFPLLIPLNDYKEWQGYIGVKEHQFKARINVPNYPSLNGISWEFHPQIEKELLNHKSKLINSKSLIDFLQLFQQIVHNTISEKTSLKSEITTSVWNGQSVLFYKQLLDGLEKSIGSCKIDEIGCDMKWVRICYRDSKCSTHFITLSLEGCNKHNSITSFKIIQHDLPNEAVSVLLQDTSFNHFFAKFEEVIESLVPFWDLCKNLEEKTWVIEPNPPKKSDVHRRIYLAEDLSVTLKLNPFDITSLPDVKFLGAIDAVNQARDKFQSFLEMYDGWDSELTLLENLERLLDIKQFVNKKYIENVRLKAGDTGCANA</sequence>
<evidence type="ECO:0000259" key="2">
    <source>
        <dbReference type="Pfam" id="PF18890"/>
    </source>
</evidence>
<feature type="domain" description="Fanconi anemia complex subunit FancL WD-repeat containing" evidence="1">
    <location>
        <begin position="9"/>
        <end position="89"/>
    </location>
</feature>